<dbReference type="GO" id="GO:0006950">
    <property type="term" value="P:response to stress"/>
    <property type="evidence" value="ECO:0007669"/>
    <property type="project" value="TreeGrafter"/>
</dbReference>
<dbReference type="PANTHER" id="PTHR33164">
    <property type="entry name" value="TRANSCRIPTIONAL REGULATOR, MARR FAMILY"/>
    <property type="match status" value="1"/>
</dbReference>
<evidence type="ECO:0000313" key="3">
    <source>
        <dbReference type="Proteomes" id="UP000488839"/>
    </source>
</evidence>
<organism evidence="2 3">
    <name type="scientific">Adlercreutzia rubneri</name>
    <dbReference type="NCBI Taxonomy" id="2916441"/>
    <lineage>
        <taxon>Bacteria</taxon>
        <taxon>Bacillati</taxon>
        <taxon>Actinomycetota</taxon>
        <taxon>Coriobacteriia</taxon>
        <taxon>Eggerthellales</taxon>
        <taxon>Eggerthellaceae</taxon>
        <taxon>Adlercreutzia</taxon>
    </lineage>
</organism>
<dbReference type="PANTHER" id="PTHR33164:SF43">
    <property type="entry name" value="HTH-TYPE TRANSCRIPTIONAL REPRESSOR YETL"/>
    <property type="match status" value="1"/>
</dbReference>
<dbReference type="AlphaFoldDB" id="A0A7K1T2E8"/>
<proteinExistence type="predicted"/>
<dbReference type="Proteomes" id="UP000488839">
    <property type="component" value="Unassembled WGS sequence"/>
</dbReference>
<evidence type="ECO:0000259" key="1">
    <source>
        <dbReference type="Pfam" id="PF13463"/>
    </source>
</evidence>
<evidence type="ECO:0000313" key="2">
    <source>
        <dbReference type="EMBL" id="MVN57768.1"/>
    </source>
</evidence>
<dbReference type="Pfam" id="PF13463">
    <property type="entry name" value="HTH_27"/>
    <property type="match status" value="1"/>
</dbReference>
<accession>A0A7K1T2E8</accession>
<dbReference type="SUPFAM" id="SSF46785">
    <property type="entry name" value="Winged helix' DNA-binding domain"/>
    <property type="match status" value="2"/>
</dbReference>
<comment type="caution">
    <text evidence="2">The sequence shown here is derived from an EMBL/GenBank/DDBJ whole genome shotgun (WGS) entry which is preliminary data.</text>
</comment>
<dbReference type="InterPro" id="IPR000835">
    <property type="entry name" value="HTH_MarR-typ"/>
</dbReference>
<name>A0A7K1T2E8_9ACTN</name>
<reference evidence="2 3" key="1">
    <citation type="submission" date="2019-11" db="EMBL/GenBank/DDBJ databases">
        <title>Whole genome shotgun sequencing (WGS) data from Adlercreutzia equolifaciens ResAG-91, Eggerthella lenta MRI-F36, MRI-F37, MRI-F40, ResAG-49, ResAG-88, ResAG-121, ResAG-145, and Gordonibacter sp. ResAG-5, ResAG-26, ResAG-43, ResAG-50, ResAG-59.</title>
        <authorList>
            <person name="Stoll D.A."/>
            <person name="Danylec N."/>
            <person name="Franz C.M.A.P."/>
            <person name="Huch M."/>
        </authorList>
    </citation>
    <scope>NUCLEOTIDE SEQUENCE [LARGE SCALE GENOMIC DNA]</scope>
    <source>
        <strain evidence="2 3">ResAG-91</strain>
    </source>
</reference>
<keyword evidence="2" id="KW-0238">DNA-binding</keyword>
<keyword evidence="3" id="KW-1185">Reference proteome</keyword>
<dbReference type="GO" id="GO:0003700">
    <property type="term" value="F:DNA-binding transcription factor activity"/>
    <property type="evidence" value="ECO:0007669"/>
    <property type="project" value="InterPro"/>
</dbReference>
<dbReference type="EMBL" id="WPOO01000001">
    <property type="protein sequence ID" value="MVN57768.1"/>
    <property type="molecule type" value="Genomic_DNA"/>
</dbReference>
<sequence>MWSPPLIDRSLLAAESSDEDRRRARLSLTEKGRLLAEECCRDLFAFSKGVAQESLPDVEYNHYLSTGIGGNLDILRGHEADFELRRVPADGQGVEFTLFTRAILERWRSCVRKECGLAFNEFRVLHALSGVPSLRIQDISDRLLSPRSHVSLSKRRLCEAHLAKEMPNPFDSRSVLVGLTAKGQRTLDRALPALDAITIPAHNPGTDEAVMILRAWHSRMYYNLKRNHATLLESF</sequence>
<dbReference type="InterPro" id="IPR036388">
    <property type="entry name" value="WH-like_DNA-bd_sf"/>
</dbReference>
<dbReference type="InterPro" id="IPR036390">
    <property type="entry name" value="WH_DNA-bd_sf"/>
</dbReference>
<dbReference type="GO" id="GO:0003677">
    <property type="term" value="F:DNA binding"/>
    <property type="evidence" value="ECO:0007669"/>
    <property type="project" value="UniProtKB-KW"/>
</dbReference>
<feature type="domain" description="HTH marR-type" evidence="1">
    <location>
        <begin position="124"/>
        <end position="183"/>
    </location>
</feature>
<dbReference type="InterPro" id="IPR039422">
    <property type="entry name" value="MarR/SlyA-like"/>
</dbReference>
<dbReference type="Gene3D" id="1.10.10.10">
    <property type="entry name" value="Winged helix-like DNA-binding domain superfamily/Winged helix DNA-binding domain"/>
    <property type="match status" value="1"/>
</dbReference>
<gene>
    <name evidence="2" type="ORF">GO707_00735</name>
</gene>
<protein>
    <submittedName>
        <fullName evidence="2">Winged helix DNA-binding protein</fullName>
    </submittedName>
</protein>